<name>A0A1N7SQD2_9BURK</name>
<keyword evidence="2" id="KW-1185">Reference proteome</keyword>
<reference evidence="1 2" key="1">
    <citation type="submission" date="2016-12" db="EMBL/GenBank/DDBJ databases">
        <authorList>
            <person name="Song W.-J."/>
            <person name="Kurnit D.M."/>
        </authorList>
    </citation>
    <scope>NUCLEOTIDE SEQUENCE [LARGE SCALE GENOMIC DNA]</scope>
    <source>
        <strain evidence="1 2">STM7296</strain>
    </source>
</reference>
<dbReference type="Proteomes" id="UP000187012">
    <property type="component" value="Unassembled WGS sequence"/>
</dbReference>
<gene>
    <name evidence="1" type="ORF">BN2475_1530001</name>
</gene>
<accession>A0A1N7SQD2</accession>
<organism evidence="1 2">
    <name type="scientific">Paraburkholderia ribeironis</name>
    <dbReference type="NCBI Taxonomy" id="1247936"/>
    <lineage>
        <taxon>Bacteria</taxon>
        <taxon>Pseudomonadati</taxon>
        <taxon>Pseudomonadota</taxon>
        <taxon>Betaproteobacteria</taxon>
        <taxon>Burkholderiales</taxon>
        <taxon>Burkholderiaceae</taxon>
        <taxon>Paraburkholderia</taxon>
    </lineage>
</organism>
<protein>
    <submittedName>
        <fullName evidence="1">Uncharacterized protein</fullName>
    </submittedName>
</protein>
<evidence type="ECO:0000313" key="1">
    <source>
        <dbReference type="EMBL" id="SIT49602.1"/>
    </source>
</evidence>
<dbReference type="EMBL" id="CYGX02000153">
    <property type="protein sequence ID" value="SIT49602.1"/>
    <property type="molecule type" value="Genomic_DNA"/>
</dbReference>
<evidence type="ECO:0000313" key="2">
    <source>
        <dbReference type="Proteomes" id="UP000187012"/>
    </source>
</evidence>
<sequence>MATIHPVSYALSAVLQIITIETRNQLDAKAAYTHHADRVARLTNVQDASTSIASNDIQAKLTIAQRTHHEPV</sequence>
<proteinExistence type="predicted"/>
<dbReference type="AlphaFoldDB" id="A0A1N7SQD2"/>